<dbReference type="AlphaFoldDB" id="A0AAD6QL49"/>
<dbReference type="EMBL" id="JAQIZT010000006">
    <property type="protein sequence ID" value="KAJ6992369.1"/>
    <property type="molecule type" value="Genomic_DNA"/>
</dbReference>
<evidence type="ECO:0000313" key="1">
    <source>
        <dbReference type="EMBL" id="KAJ6992369.1"/>
    </source>
</evidence>
<dbReference type="Proteomes" id="UP001164929">
    <property type="component" value="Chromosome 6"/>
</dbReference>
<evidence type="ECO:0000313" key="2">
    <source>
        <dbReference type="Proteomes" id="UP001164929"/>
    </source>
</evidence>
<reference evidence="1" key="1">
    <citation type="journal article" date="2023" name="Mol. Ecol. Resour.">
        <title>Chromosome-level genome assembly of a triploid poplar Populus alba 'Berolinensis'.</title>
        <authorList>
            <person name="Chen S."/>
            <person name="Yu Y."/>
            <person name="Wang X."/>
            <person name="Wang S."/>
            <person name="Zhang T."/>
            <person name="Zhou Y."/>
            <person name="He R."/>
            <person name="Meng N."/>
            <person name="Wang Y."/>
            <person name="Liu W."/>
            <person name="Liu Z."/>
            <person name="Liu J."/>
            <person name="Guo Q."/>
            <person name="Huang H."/>
            <person name="Sederoff R.R."/>
            <person name="Wang G."/>
            <person name="Qu G."/>
            <person name="Chen S."/>
        </authorList>
    </citation>
    <scope>NUCLEOTIDE SEQUENCE</scope>
    <source>
        <strain evidence="1">SC-2020</strain>
    </source>
</reference>
<sequence>MCCDHRTHLSMIHAGNPLLCIIAWSQQLVGISQRDVTAFYLVLLEKNSDPQLRGFYKFY</sequence>
<accession>A0AAD6QL49</accession>
<comment type="caution">
    <text evidence="1">The sequence shown here is derived from an EMBL/GenBank/DDBJ whole genome shotgun (WGS) entry which is preliminary data.</text>
</comment>
<organism evidence="1 2">
    <name type="scientific">Populus alba x Populus x berolinensis</name>
    <dbReference type="NCBI Taxonomy" id="444605"/>
    <lineage>
        <taxon>Eukaryota</taxon>
        <taxon>Viridiplantae</taxon>
        <taxon>Streptophyta</taxon>
        <taxon>Embryophyta</taxon>
        <taxon>Tracheophyta</taxon>
        <taxon>Spermatophyta</taxon>
        <taxon>Magnoliopsida</taxon>
        <taxon>eudicotyledons</taxon>
        <taxon>Gunneridae</taxon>
        <taxon>Pentapetalae</taxon>
        <taxon>rosids</taxon>
        <taxon>fabids</taxon>
        <taxon>Malpighiales</taxon>
        <taxon>Salicaceae</taxon>
        <taxon>Saliceae</taxon>
        <taxon>Populus</taxon>
    </lineage>
</organism>
<name>A0AAD6QL49_9ROSI</name>
<proteinExistence type="predicted"/>
<keyword evidence="2" id="KW-1185">Reference proteome</keyword>
<protein>
    <submittedName>
        <fullName evidence="1">Uncharacterized protein</fullName>
    </submittedName>
</protein>
<gene>
    <name evidence="1" type="ORF">NC653_015677</name>
</gene>